<reference evidence="3" key="2">
    <citation type="submission" date="2020-09" db="EMBL/GenBank/DDBJ databases">
        <authorList>
            <person name="Sun Q."/>
            <person name="Kim S."/>
        </authorList>
    </citation>
    <scope>NUCLEOTIDE SEQUENCE</scope>
    <source>
        <strain evidence="3">KCTC 42650</strain>
    </source>
</reference>
<dbReference type="Gene3D" id="1.10.630.10">
    <property type="entry name" value="Cytochrome P450"/>
    <property type="match status" value="1"/>
</dbReference>
<proteinExistence type="inferred from homology"/>
<dbReference type="Proteomes" id="UP000626220">
    <property type="component" value="Unassembled WGS sequence"/>
</dbReference>
<dbReference type="PANTHER" id="PTHR46696:SF1">
    <property type="entry name" value="CYTOCHROME P450 YJIB-RELATED"/>
    <property type="match status" value="1"/>
</dbReference>
<comment type="similarity">
    <text evidence="1 2">Belongs to the cytochrome P450 family.</text>
</comment>
<dbReference type="AlphaFoldDB" id="A0A8J3GU95"/>
<evidence type="ECO:0000313" key="4">
    <source>
        <dbReference type="Proteomes" id="UP000626220"/>
    </source>
</evidence>
<dbReference type="InterPro" id="IPR002397">
    <property type="entry name" value="Cyt_P450_B"/>
</dbReference>
<dbReference type="InterPro" id="IPR017972">
    <property type="entry name" value="Cyt_P450_CS"/>
</dbReference>
<reference evidence="3" key="1">
    <citation type="journal article" date="2014" name="Int. J. Syst. Evol. Microbiol.">
        <title>Complete genome sequence of Corynebacterium casei LMG S-19264T (=DSM 44701T), isolated from a smear-ripened cheese.</title>
        <authorList>
            <consortium name="US DOE Joint Genome Institute (JGI-PGF)"/>
            <person name="Walter F."/>
            <person name="Albersmeier A."/>
            <person name="Kalinowski J."/>
            <person name="Ruckert C."/>
        </authorList>
    </citation>
    <scope>NUCLEOTIDE SEQUENCE</scope>
    <source>
        <strain evidence="3">KCTC 42650</strain>
    </source>
</reference>
<dbReference type="PRINTS" id="PR00359">
    <property type="entry name" value="BP450"/>
</dbReference>
<keyword evidence="4" id="KW-1185">Reference proteome</keyword>
<dbReference type="PRINTS" id="PR00385">
    <property type="entry name" value="P450"/>
</dbReference>
<evidence type="ECO:0000313" key="3">
    <source>
        <dbReference type="EMBL" id="GHF34500.1"/>
    </source>
</evidence>
<keyword evidence="2" id="KW-0560">Oxidoreductase</keyword>
<dbReference type="PANTHER" id="PTHR46696">
    <property type="entry name" value="P450, PUTATIVE (EUROFUNG)-RELATED"/>
    <property type="match status" value="1"/>
</dbReference>
<dbReference type="RefSeq" id="WP_189678206.1">
    <property type="nucleotide sequence ID" value="NZ_BNCJ01000001.1"/>
</dbReference>
<keyword evidence="2" id="KW-0503">Monooxygenase</keyword>
<protein>
    <submittedName>
        <fullName evidence="3">Cytochrome P450</fullName>
    </submittedName>
</protein>
<sequence length="399" mass="44114">MPLKIRDIPQFPEYIQGQTDHQFMANARAQGPFARDRFGIVSAFSMAHLNLIMDDRWTRQVELETMRAAGVASGPMFDFVRGVMLFANDETHRHRRGPLVRSFAHKLIAELRPEVARRTEALVPPLAGAGSVDFLTALAGPLPAQMIAAIVGAPDKDIPFFADHVYSAIRGLSLCSDEVRIASDHDMGWLQDYVDRLIARRRDHPEEDLLTGFLDRVRGGPLDENEVRAQILGLIVAGSDTTRGALTATVSQLLQHPEQWAMVVEDPETWAAPAVAEGLRFDPVIGALVRFTTEPREIEGVLFPPQSLIAVSMLTALRDPAVYADPDRFDITRTDHPRLHPVFGGGPHRCLGEALARIELEEALKSLARHLPHMALDGPPPVLRGYGAVRAVSQMHIRC</sequence>
<name>A0A8J3GU95_9RHOB</name>
<gene>
    <name evidence="3" type="primary">virH1</name>
    <name evidence="3" type="ORF">GCM10017056_02440</name>
</gene>
<dbReference type="Pfam" id="PF00067">
    <property type="entry name" value="p450"/>
    <property type="match status" value="1"/>
</dbReference>
<comment type="caution">
    <text evidence="3">The sequence shown here is derived from an EMBL/GenBank/DDBJ whole genome shotgun (WGS) entry which is preliminary data.</text>
</comment>
<dbReference type="SUPFAM" id="SSF48264">
    <property type="entry name" value="Cytochrome P450"/>
    <property type="match status" value="1"/>
</dbReference>
<dbReference type="InterPro" id="IPR036396">
    <property type="entry name" value="Cyt_P450_sf"/>
</dbReference>
<dbReference type="GO" id="GO:0004497">
    <property type="term" value="F:monooxygenase activity"/>
    <property type="evidence" value="ECO:0007669"/>
    <property type="project" value="UniProtKB-KW"/>
</dbReference>
<keyword evidence="2" id="KW-0349">Heme</keyword>
<evidence type="ECO:0000256" key="2">
    <source>
        <dbReference type="RuleBase" id="RU000461"/>
    </source>
</evidence>
<dbReference type="EMBL" id="BNCJ01000001">
    <property type="protein sequence ID" value="GHF34500.1"/>
    <property type="molecule type" value="Genomic_DNA"/>
</dbReference>
<accession>A0A8J3GU95</accession>
<keyword evidence="2" id="KW-0479">Metal-binding</keyword>
<evidence type="ECO:0000256" key="1">
    <source>
        <dbReference type="ARBA" id="ARBA00010617"/>
    </source>
</evidence>
<dbReference type="GO" id="GO:0005506">
    <property type="term" value="F:iron ion binding"/>
    <property type="evidence" value="ECO:0007669"/>
    <property type="project" value="InterPro"/>
</dbReference>
<dbReference type="PROSITE" id="PS00086">
    <property type="entry name" value="CYTOCHROME_P450"/>
    <property type="match status" value="1"/>
</dbReference>
<keyword evidence="2" id="KW-0408">Iron</keyword>
<dbReference type="GO" id="GO:0016705">
    <property type="term" value="F:oxidoreductase activity, acting on paired donors, with incorporation or reduction of molecular oxygen"/>
    <property type="evidence" value="ECO:0007669"/>
    <property type="project" value="InterPro"/>
</dbReference>
<dbReference type="InterPro" id="IPR001128">
    <property type="entry name" value="Cyt_P450"/>
</dbReference>
<organism evidence="3 4">
    <name type="scientific">Seohaeicola zhoushanensis</name>
    <dbReference type="NCBI Taxonomy" id="1569283"/>
    <lineage>
        <taxon>Bacteria</taxon>
        <taxon>Pseudomonadati</taxon>
        <taxon>Pseudomonadota</taxon>
        <taxon>Alphaproteobacteria</taxon>
        <taxon>Rhodobacterales</taxon>
        <taxon>Roseobacteraceae</taxon>
        <taxon>Seohaeicola</taxon>
    </lineage>
</organism>
<dbReference type="GO" id="GO:0020037">
    <property type="term" value="F:heme binding"/>
    <property type="evidence" value="ECO:0007669"/>
    <property type="project" value="InterPro"/>
</dbReference>